<dbReference type="Gene3D" id="3.80.10.10">
    <property type="entry name" value="Ribonuclease Inhibitor"/>
    <property type="match status" value="1"/>
</dbReference>
<dbReference type="InterPro" id="IPR001810">
    <property type="entry name" value="F-box_dom"/>
</dbReference>
<evidence type="ECO:0000259" key="1">
    <source>
        <dbReference type="Pfam" id="PF12937"/>
    </source>
</evidence>
<comment type="caution">
    <text evidence="2">The sequence shown here is derived from an EMBL/GenBank/DDBJ whole genome shotgun (WGS) entry which is preliminary data.</text>
</comment>
<name>A0A139H481_9PEZI</name>
<sequence>MALDQQRNWTISMADNLEQVKRRGIQPLMRKQQIQKDASQQKVAKDIEPPRVWTTPPVYLPDEIIIQILEFVARFQESQETLASCCLLCRQWHQTAVPFLYARPWLTGKNFDAFYRALCPTKNKHIQKSPFEGMVKILDMSKLVHSGSKSVTGRILSRTKENLEQFIAPQATFSMYSFPALSKCKQLHLLDLSLVSESPPLMDLFRTVSHLKRLTTLRLPRSSGFSNTPFDPSAMQWPPNLESLSLSGGIDAHFLQGVVTFPVTLRSLVIEHCPAAKASAINHLLRTSVRTLPNLENLRLANLPRLSYCSLDNVLAILPGLTKLSISVDYITGALFDLENPERVFNDPELLPSSKPVVTRHEWITGRPCQLRKLELTNSGNPGVEDKITPIDVLIAVQDGTLPSLRQVRVAKSLFWQCEANAAESDALVDALKDSAVEQGDPAEETGVWAFEG</sequence>
<gene>
    <name evidence="2" type="ORF">AC578_14</name>
</gene>
<dbReference type="InterPro" id="IPR032675">
    <property type="entry name" value="LRR_dom_sf"/>
</dbReference>
<evidence type="ECO:0000313" key="2">
    <source>
        <dbReference type="EMBL" id="KXS97254.1"/>
    </source>
</evidence>
<dbReference type="CDD" id="cd09917">
    <property type="entry name" value="F-box_SF"/>
    <property type="match status" value="1"/>
</dbReference>
<evidence type="ECO:0000313" key="3">
    <source>
        <dbReference type="Proteomes" id="UP000070133"/>
    </source>
</evidence>
<reference evidence="2 3" key="1">
    <citation type="submission" date="2015-07" db="EMBL/GenBank/DDBJ databases">
        <title>Comparative genomics of the Sigatoka disease complex on banana suggests a link between parallel evolutionary changes in Pseudocercospora fijiensis and Pseudocercospora eumusae and increased virulence on the banana host.</title>
        <authorList>
            <person name="Chang T.-C."/>
            <person name="Salvucci A."/>
            <person name="Crous P.W."/>
            <person name="Stergiopoulos I."/>
        </authorList>
    </citation>
    <scope>NUCLEOTIDE SEQUENCE [LARGE SCALE GENOMIC DNA]</scope>
    <source>
        <strain evidence="2 3">CBS 114824</strain>
    </source>
</reference>
<dbReference type="AlphaFoldDB" id="A0A139H481"/>
<dbReference type="OrthoDB" id="2125396at2759"/>
<organism evidence="2 3">
    <name type="scientific">Pseudocercospora eumusae</name>
    <dbReference type="NCBI Taxonomy" id="321146"/>
    <lineage>
        <taxon>Eukaryota</taxon>
        <taxon>Fungi</taxon>
        <taxon>Dikarya</taxon>
        <taxon>Ascomycota</taxon>
        <taxon>Pezizomycotina</taxon>
        <taxon>Dothideomycetes</taxon>
        <taxon>Dothideomycetidae</taxon>
        <taxon>Mycosphaerellales</taxon>
        <taxon>Mycosphaerellaceae</taxon>
        <taxon>Pseudocercospora</taxon>
    </lineage>
</organism>
<accession>A0A139H481</accession>
<dbReference type="SUPFAM" id="SSF81383">
    <property type="entry name" value="F-box domain"/>
    <property type="match status" value="1"/>
</dbReference>
<dbReference type="STRING" id="321146.A0A139H481"/>
<feature type="domain" description="F-box" evidence="1">
    <location>
        <begin position="60"/>
        <end position="105"/>
    </location>
</feature>
<dbReference type="Pfam" id="PF12937">
    <property type="entry name" value="F-box-like"/>
    <property type="match status" value="1"/>
</dbReference>
<proteinExistence type="predicted"/>
<protein>
    <recommendedName>
        <fullName evidence="1">F-box domain-containing protein</fullName>
    </recommendedName>
</protein>
<dbReference type="Proteomes" id="UP000070133">
    <property type="component" value="Unassembled WGS sequence"/>
</dbReference>
<dbReference type="EMBL" id="LFZN01000148">
    <property type="protein sequence ID" value="KXS97254.1"/>
    <property type="molecule type" value="Genomic_DNA"/>
</dbReference>
<keyword evidence="3" id="KW-1185">Reference proteome</keyword>
<dbReference type="InterPro" id="IPR036047">
    <property type="entry name" value="F-box-like_dom_sf"/>
</dbReference>
<dbReference type="SUPFAM" id="SSF52047">
    <property type="entry name" value="RNI-like"/>
    <property type="match status" value="1"/>
</dbReference>